<dbReference type="InterPro" id="IPR016135">
    <property type="entry name" value="UBQ-conjugating_enzyme/RWD"/>
</dbReference>
<keyword evidence="1" id="KW-0833">Ubl conjugation pathway</keyword>
<name>A0A0D6EFE7_SPOSA</name>
<gene>
    <name evidence="3" type="primary">SPOSA6832_00073</name>
</gene>
<feature type="domain" description="UBC core" evidence="2">
    <location>
        <begin position="8"/>
        <end position="160"/>
    </location>
</feature>
<organism evidence="3 4">
    <name type="scientific">Sporidiobolus salmonicolor</name>
    <name type="common">Yeast-like fungus</name>
    <name type="synonym">Sporobolomyces salmonicolor</name>
    <dbReference type="NCBI Taxonomy" id="5005"/>
    <lineage>
        <taxon>Eukaryota</taxon>
        <taxon>Fungi</taxon>
        <taxon>Dikarya</taxon>
        <taxon>Basidiomycota</taxon>
        <taxon>Pucciniomycotina</taxon>
        <taxon>Microbotryomycetes</taxon>
        <taxon>Sporidiobolales</taxon>
        <taxon>Sporidiobolaceae</taxon>
        <taxon>Sporobolomyces</taxon>
    </lineage>
</organism>
<reference evidence="4" key="1">
    <citation type="submission" date="2015-02" db="EMBL/GenBank/DDBJ databases">
        <authorList>
            <person name="Gon?alves P."/>
        </authorList>
    </citation>
    <scope>NUCLEOTIDE SEQUENCE [LARGE SCALE GENOMIC DNA]</scope>
</reference>
<evidence type="ECO:0000259" key="2">
    <source>
        <dbReference type="PROSITE" id="PS50127"/>
    </source>
</evidence>
<sequence length="219" mass="24507">MSLVPSQTARQEALMEFSALGQANHCPLGMYIWPTEVFRWSGVLFIHQGYYASSVLHFTLSIPASYPSKPPSVTFDSPVFHPLVDPVSGRMRLDARFPHWRPREDFIWSVLHFVKGAFKRRALDELREAVCANPEAYRLYRNQTPLFAQLAAQSAALSCSSSVLYAPPPSRSADPNPSAIRFRKLKGEEEDELRSELRTVGERKVVKKRTGTGTAGIAG</sequence>
<proteinExistence type="predicted"/>
<dbReference type="Gene3D" id="3.10.110.10">
    <property type="entry name" value="Ubiquitin Conjugating Enzyme"/>
    <property type="match status" value="1"/>
</dbReference>
<evidence type="ECO:0000313" key="4">
    <source>
        <dbReference type="Proteomes" id="UP000243876"/>
    </source>
</evidence>
<dbReference type="AlphaFoldDB" id="A0A0D6EFE7"/>
<dbReference type="PANTHER" id="PTHR24067">
    <property type="entry name" value="UBIQUITIN-CONJUGATING ENZYME E2"/>
    <property type="match status" value="1"/>
</dbReference>
<evidence type="ECO:0000313" key="3">
    <source>
        <dbReference type="EMBL" id="CEQ38636.1"/>
    </source>
</evidence>
<keyword evidence="4" id="KW-1185">Reference proteome</keyword>
<dbReference type="PROSITE" id="PS50127">
    <property type="entry name" value="UBC_2"/>
    <property type="match status" value="1"/>
</dbReference>
<dbReference type="Proteomes" id="UP000243876">
    <property type="component" value="Unassembled WGS sequence"/>
</dbReference>
<dbReference type="InterPro" id="IPR000608">
    <property type="entry name" value="UBC"/>
</dbReference>
<dbReference type="SUPFAM" id="SSF54495">
    <property type="entry name" value="UBC-like"/>
    <property type="match status" value="1"/>
</dbReference>
<dbReference type="EMBL" id="CENE01000001">
    <property type="protein sequence ID" value="CEQ38636.1"/>
    <property type="molecule type" value="Genomic_DNA"/>
</dbReference>
<evidence type="ECO:0000256" key="1">
    <source>
        <dbReference type="ARBA" id="ARBA00022786"/>
    </source>
</evidence>
<dbReference type="OrthoDB" id="5596422at2759"/>
<dbReference type="InterPro" id="IPR050113">
    <property type="entry name" value="Ub_conjugating_enzyme"/>
</dbReference>
<accession>A0A0D6EFE7</accession>
<dbReference type="SMART" id="SM00212">
    <property type="entry name" value="UBCc"/>
    <property type="match status" value="1"/>
</dbReference>
<protein>
    <submittedName>
        <fullName evidence="3">SPOSA6832_00073-mRNA-1:cds</fullName>
    </submittedName>
</protein>
<dbReference type="CDD" id="cd23814">
    <property type="entry name" value="UEV_AKTIP"/>
    <property type="match status" value="1"/>
</dbReference>
<dbReference type="Pfam" id="PF00179">
    <property type="entry name" value="UQ_con"/>
    <property type="match status" value="1"/>
</dbReference>